<organism evidence="2 3">
    <name type="scientific">Acetobacter aceti NBRC 14818</name>
    <dbReference type="NCBI Taxonomy" id="887700"/>
    <lineage>
        <taxon>Bacteria</taxon>
        <taxon>Pseudomonadati</taxon>
        <taxon>Pseudomonadota</taxon>
        <taxon>Alphaproteobacteria</taxon>
        <taxon>Acetobacterales</taxon>
        <taxon>Acetobacteraceae</taxon>
        <taxon>Acetobacter</taxon>
        <taxon>Acetobacter subgen. Acetobacter</taxon>
    </lineage>
</organism>
<evidence type="ECO:0000313" key="2">
    <source>
        <dbReference type="EMBL" id="BCK75373.1"/>
    </source>
</evidence>
<gene>
    <name evidence="2" type="ORF">EMQ_0979</name>
</gene>
<dbReference type="AlphaFoldDB" id="A0AB33IB49"/>
<proteinExistence type="predicted"/>
<reference evidence="2 3" key="1">
    <citation type="journal article" date="2011" name="Microbiology">
        <title>Transcriptome response to different carbon sources in Acetobacter aceti.</title>
        <authorList>
            <person name="Sakurai K."/>
            <person name="Arai H."/>
            <person name="Ishii M."/>
            <person name="Igarashi Y."/>
        </authorList>
    </citation>
    <scope>NUCLEOTIDE SEQUENCE [LARGE SCALE GENOMIC DNA]</scope>
    <source>
        <strain evidence="2 3">NBRC 14818</strain>
    </source>
</reference>
<evidence type="ECO:0000313" key="3">
    <source>
        <dbReference type="Proteomes" id="UP000516424"/>
    </source>
</evidence>
<feature type="region of interest" description="Disordered" evidence="1">
    <location>
        <begin position="62"/>
        <end position="87"/>
    </location>
</feature>
<evidence type="ECO:0000256" key="1">
    <source>
        <dbReference type="SAM" id="MobiDB-lite"/>
    </source>
</evidence>
<sequence>MPEPRIQQQGFIPLHHHTFHTRHSRSTPSGFDSASTLQSRGLKLYILPEQAVLAERSLYGKRRIDLTQKPPPRGLSPASGRATRSIT</sequence>
<accession>A0AB33IB49</accession>
<protein>
    <submittedName>
        <fullName evidence="2">Uncharacterized protein</fullName>
    </submittedName>
</protein>
<name>A0AB33IB49_ACEAC</name>
<dbReference type="Proteomes" id="UP000516424">
    <property type="component" value="Chromosome"/>
</dbReference>
<dbReference type="EMBL" id="AP023410">
    <property type="protein sequence ID" value="BCK75373.1"/>
    <property type="molecule type" value="Genomic_DNA"/>
</dbReference>
<keyword evidence="3" id="KW-1185">Reference proteome</keyword>